<dbReference type="InterPro" id="IPR040982">
    <property type="entry name" value="DNA_pol3_finger"/>
</dbReference>
<dbReference type="GO" id="GO:0006260">
    <property type="term" value="P:DNA replication"/>
    <property type="evidence" value="ECO:0007669"/>
    <property type="project" value="UniProtKB-KW"/>
</dbReference>
<dbReference type="Pfam" id="PF07733">
    <property type="entry name" value="DNA_pol3_alpha"/>
    <property type="match status" value="1"/>
</dbReference>
<evidence type="ECO:0000259" key="6">
    <source>
        <dbReference type="Pfam" id="PF07733"/>
    </source>
</evidence>
<organism evidence="8 9">
    <name type="scientific">Eiseniibacteriota bacterium</name>
    <dbReference type="NCBI Taxonomy" id="2212470"/>
    <lineage>
        <taxon>Bacteria</taxon>
        <taxon>Candidatus Eiseniibacteriota</taxon>
    </lineage>
</organism>
<feature type="compositionally biased region" description="Basic residues" evidence="5">
    <location>
        <begin position="931"/>
        <end position="946"/>
    </location>
</feature>
<keyword evidence="3" id="KW-0235">DNA replication</keyword>
<feature type="domain" description="Bacterial DNA polymerase III alpha subunit NTPase" evidence="6">
    <location>
        <begin position="103"/>
        <end position="358"/>
    </location>
</feature>
<dbReference type="PANTHER" id="PTHR32294">
    <property type="entry name" value="DNA POLYMERASE III SUBUNIT ALPHA"/>
    <property type="match status" value="1"/>
</dbReference>
<evidence type="ECO:0000256" key="2">
    <source>
        <dbReference type="ARBA" id="ARBA00022695"/>
    </source>
</evidence>
<dbReference type="Gene3D" id="1.10.10.1600">
    <property type="entry name" value="Bacterial DNA polymerase III alpha subunit, thumb domain"/>
    <property type="match status" value="1"/>
</dbReference>
<evidence type="ECO:0000256" key="1">
    <source>
        <dbReference type="ARBA" id="ARBA00022679"/>
    </source>
</evidence>
<evidence type="ECO:0000256" key="5">
    <source>
        <dbReference type="SAM" id="MobiDB-lite"/>
    </source>
</evidence>
<evidence type="ECO:0000313" key="9">
    <source>
        <dbReference type="Proteomes" id="UP000317716"/>
    </source>
</evidence>
<evidence type="ECO:0000313" key="8">
    <source>
        <dbReference type="EMBL" id="TMQ55765.1"/>
    </source>
</evidence>
<keyword evidence="1" id="KW-0808">Transferase</keyword>
<dbReference type="Proteomes" id="UP000317716">
    <property type="component" value="Unassembled WGS sequence"/>
</dbReference>
<dbReference type="NCBIfam" id="TIGR00594">
    <property type="entry name" value="polc"/>
    <property type="match status" value="1"/>
</dbReference>
<dbReference type="EMBL" id="VBOS01000199">
    <property type="protein sequence ID" value="TMQ55765.1"/>
    <property type="molecule type" value="Genomic_DNA"/>
</dbReference>
<name>A0A538SWP0_UNCEI</name>
<protein>
    <submittedName>
        <fullName evidence="8">DNA polymerase III subunit alpha</fullName>
    </submittedName>
</protein>
<feature type="compositionally biased region" description="Low complexity" evidence="5">
    <location>
        <begin position="686"/>
        <end position="718"/>
    </location>
</feature>
<feature type="non-terminal residue" evidence="8">
    <location>
        <position position="1"/>
    </location>
</feature>
<feature type="compositionally biased region" description="Basic residues" evidence="5">
    <location>
        <begin position="810"/>
        <end position="823"/>
    </location>
</feature>
<feature type="compositionally biased region" description="Low complexity" evidence="5">
    <location>
        <begin position="918"/>
        <end position="930"/>
    </location>
</feature>
<feature type="region of interest" description="Disordered" evidence="5">
    <location>
        <begin position="619"/>
        <end position="965"/>
    </location>
</feature>
<feature type="compositionally biased region" description="Basic and acidic residues" evidence="5">
    <location>
        <begin position="877"/>
        <end position="896"/>
    </location>
</feature>
<dbReference type="Pfam" id="PF17657">
    <property type="entry name" value="DNA_pol3_finger"/>
    <property type="match status" value="1"/>
</dbReference>
<gene>
    <name evidence="8" type="ORF">E6K72_05930</name>
</gene>
<reference evidence="8 9" key="1">
    <citation type="journal article" date="2019" name="Nat. Microbiol.">
        <title>Mediterranean grassland soil C-N compound turnover is dependent on rainfall and depth, and is mediated by genomically divergent microorganisms.</title>
        <authorList>
            <person name="Diamond S."/>
            <person name="Andeer P.F."/>
            <person name="Li Z."/>
            <person name="Crits-Christoph A."/>
            <person name="Burstein D."/>
            <person name="Anantharaman K."/>
            <person name="Lane K.R."/>
            <person name="Thomas B.C."/>
            <person name="Pan C."/>
            <person name="Northen T.R."/>
            <person name="Banfield J.F."/>
        </authorList>
    </citation>
    <scope>NUCLEOTIDE SEQUENCE [LARGE SCALE GENOMIC DNA]</scope>
    <source>
        <strain evidence="8">WS_2</strain>
    </source>
</reference>
<dbReference type="InterPro" id="IPR011708">
    <property type="entry name" value="DNA_pol3_alpha_NTPase_dom"/>
</dbReference>
<evidence type="ECO:0000256" key="3">
    <source>
        <dbReference type="ARBA" id="ARBA00022705"/>
    </source>
</evidence>
<feature type="compositionally biased region" description="Basic residues" evidence="5">
    <location>
        <begin position="897"/>
        <end position="914"/>
    </location>
</feature>
<proteinExistence type="predicted"/>
<feature type="compositionally biased region" description="Basic and acidic residues" evidence="5">
    <location>
        <begin position="772"/>
        <end position="786"/>
    </location>
</feature>
<dbReference type="AlphaFoldDB" id="A0A538SWP0"/>
<comment type="caution">
    <text evidence="8">The sequence shown here is derived from an EMBL/GenBank/DDBJ whole genome shotgun (WGS) entry which is preliminary data.</text>
</comment>
<accession>A0A538SWP0</accession>
<feature type="compositionally biased region" description="Basic residues" evidence="5">
    <location>
        <begin position="726"/>
        <end position="737"/>
    </location>
</feature>
<keyword evidence="2" id="KW-0548">Nucleotidyltransferase</keyword>
<evidence type="ECO:0000256" key="4">
    <source>
        <dbReference type="ARBA" id="ARBA00022932"/>
    </source>
</evidence>
<keyword evidence="4" id="KW-0239">DNA-directed DNA polymerase</keyword>
<feature type="compositionally biased region" description="Basic residues" evidence="5">
    <location>
        <begin position="744"/>
        <end position="770"/>
    </location>
</feature>
<evidence type="ECO:0000259" key="7">
    <source>
        <dbReference type="Pfam" id="PF17657"/>
    </source>
</evidence>
<dbReference type="GO" id="GO:0003887">
    <property type="term" value="F:DNA-directed DNA polymerase activity"/>
    <property type="evidence" value="ECO:0007669"/>
    <property type="project" value="UniProtKB-KW"/>
</dbReference>
<feature type="compositionally biased region" description="Basic residues" evidence="5">
    <location>
        <begin position="831"/>
        <end position="840"/>
    </location>
</feature>
<dbReference type="GO" id="GO:0008408">
    <property type="term" value="F:3'-5' exonuclease activity"/>
    <property type="evidence" value="ECO:0007669"/>
    <property type="project" value="InterPro"/>
</dbReference>
<sequence length="1011" mass="108496">GDCALLDPRDHETHRVAVTAAAGELLERMPASAFCAREATLAAPEEWVRRVRAVCAAAGTPGAAAESLEHNAALAARCRLEIELGVPIFPRAPLPAGVSGPAHLLALCRDGLARRYGPGHRGAQRRLADELGIIERMGFTDYFLLVAEIVGFARARAIPTVGRGSGASSIVAYALGITNVDPLRHGLSFERFLHPARRDCPDLDIDLCWRRRDEVIAHVYETYGHDRVAMIATHATLGARSAFRETAKALGVSNARVNALARRIPREMDPPYRARLEALAGASDVEWSEPPLAQALALAERLSGAPRHLSVHCGGIVIADRALTDYVPLERAAKDVVVTQFEMRAIEAIGLVKMDLLGNRALSTIGECVALARAGAGHDTDVERIPEDDPATAGRVATGDTLNCFQLESPAMRHLLRMLEARTLEDTIAAVALVRPGPAESGMKEAYCRRRRGLEPPAFAHPRLRRVLGPTYGVMLYEEDVMAVAAAVAGLSLAEGDDLRRAIGAARGEEQFRALEGGFVAQAARAGVEEPSARAVWRDLTRFAAYAFCKAHAAGYGTLGWHSAYLKTHFPAEWAVGILNHHAGMYATWVHVEDLRRHGVEFRAPCTQRSTWDARLERDGAATAAGVEPDPASGRSAAGVEPDPASGGSAAGRGRGRRSGHILCPSLTPSPAPPSLAARGSESRLRPLPAALPPLAGSGSAPAALSPLAGSGSRSSRASHVERCSRRPRRALVRVRARRGDRPAHHRRPRRAAVRELRRLRRPRAARAPRGRSADPRGGARLDRPHPPVAVARGARDRRAPAGNAAPGAGRRRIAPPPRRRSARGAGASRVRSRRTGARRVSRERPVVQRPSAGRARGSGRADVRHAGRRAGGPCRAARDAGGHAVRDAARRDQAGRRHALPHPRRPERTRRVRSISGRLPRARACGARAGRARRRAGRGNARRGHDHGVEGRRGRGPGRALRGGPVRNYPLKLAAIVLPLGQGRADSGSAIRRNRFRASGKMWAALVPPG</sequence>
<dbReference type="InterPro" id="IPR004805">
    <property type="entry name" value="DnaE2/DnaE/PolC"/>
</dbReference>
<dbReference type="InterPro" id="IPR041931">
    <property type="entry name" value="DNA_pol3_alpha_thumb_dom"/>
</dbReference>
<feature type="domain" description="DNA polymerase III alpha subunit finger" evidence="7">
    <location>
        <begin position="362"/>
        <end position="525"/>
    </location>
</feature>